<dbReference type="GO" id="GO:0030686">
    <property type="term" value="C:90S preribosome"/>
    <property type="evidence" value="ECO:0007669"/>
    <property type="project" value="TreeGrafter"/>
</dbReference>
<evidence type="ECO:0000313" key="8">
    <source>
        <dbReference type="Proteomes" id="UP000291343"/>
    </source>
</evidence>
<keyword evidence="4" id="KW-0539">Nucleus</keyword>
<dbReference type="OrthoDB" id="5414888at2759"/>
<dbReference type="Proteomes" id="UP000291343">
    <property type="component" value="Unassembled WGS sequence"/>
</dbReference>
<keyword evidence="8" id="KW-1185">Reference proteome</keyword>
<dbReference type="InParanoid" id="A0A482WR15"/>
<dbReference type="AlphaFoldDB" id="A0A482WR15"/>
<keyword evidence="3" id="KW-0677">Repeat</keyword>
<dbReference type="GO" id="GO:0000480">
    <property type="term" value="P:endonucleolytic cleavage in 5'-ETS of tricistronic rRNA transcript (SSU-rRNA, 5.8S rRNA, LSU-rRNA)"/>
    <property type="evidence" value="ECO:0007669"/>
    <property type="project" value="TreeGrafter"/>
</dbReference>
<protein>
    <recommendedName>
        <fullName evidence="6">U3 small nucleolar RNA-associated protein 13 C-terminal domain-containing protein</fullName>
    </recommendedName>
</protein>
<dbReference type="GO" id="GO:0034511">
    <property type="term" value="F:U3 snoRNA binding"/>
    <property type="evidence" value="ECO:0007669"/>
    <property type="project" value="TreeGrafter"/>
</dbReference>
<feature type="repeat" description="WD" evidence="5">
    <location>
        <begin position="267"/>
        <end position="298"/>
    </location>
</feature>
<organism evidence="7 8">
    <name type="scientific">Laodelphax striatellus</name>
    <name type="common">Small brown planthopper</name>
    <name type="synonym">Delphax striatella</name>
    <dbReference type="NCBI Taxonomy" id="195883"/>
    <lineage>
        <taxon>Eukaryota</taxon>
        <taxon>Metazoa</taxon>
        <taxon>Ecdysozoa</taxon>
        <taxon>Arthropoda</taxon>
        <taxon>Hexapoda</taxon>
        <taxon>Insecta</taxon>
        <taxon>Pterygota</taxon>
        <taxon>Neoptera</taxon>
        <taxon>Paraneoptera</taxon>
        <taxon>Hemiptera</taxon>
        <taxon>Auchenorrhyncha</taxon>
        <taxon>Fulgoroidea</taxon>
        <taxon>Delphacidae</taxon>
        <taxon>Criomorphinae</taxon>
        <taxon>Laodelphax</taxon>
    </lineage>
</organism>
<dbReference type="FunCoup" id="A0A482WR15">
    <property type="interactions" value="1878"/>
</dbReference>
<gene>
    <name evidence="7" type="ORF">LSTR_LSTR005387</name>
</gene>
<dbReference type="SMART" id="SM00320">
    <property type="entry name" value="WD40"/>
    <property type="match status" value="6"/>
</dbReference>
<dbReference type="InterPro" id="IPR015943">
    <property type="entry name" value="WD40/YVTN_repeat-like_dom_sf"/>
</dbReference>
<evidence type="ECO:0000256" key="3">
    <source>
        <dbReference type="ARBA" id="ARBA00022737"/>
    </source>
</evidence>
<dbReference type="PROSITE" id="PS50294">
    <property type="entry name" value="WD_REPEATS_REGION"/>
    <property type="match status" value="6"/>
</dbReference>
<dbReference type="InterPro" id="IPR001680">
    <property type="entry name" value="WD40_rpt"/>
</dbReference>
<dbReference type="SMR" id="A0A482WR15"/>
<keyword evidence="2 5" id="KW-0853">WD repeat</keyword>
<dbReference type="CDD" id="cd00200">
    <property type="entry name" value="WD40"/>
    <property type="match status" value="1"/>
</dbReference>
<comment type="subcellular location">
    <subcellularLocation>
        <location evidence="1">Nucleus</location>
        <location evidence="1">Nucleolus</location>
    </subcellularLocation>
</comment>
<sequence>MVGFSDEIFDVVLMGEKQTHLAVATNSSVIKLYTVANMACHLLKGHSDLVISLASTPANPNLLVSGAKDNSIRLWLMNSEGSVNCIATGTRHTSSVTAIALGRNNSNLLVSAGEDTTLKIWSLPKKFNQNSIESLSVKCTEVAHEKDINGLCIAPNDKIMATASLDKTAKLWSASDLSLMGVLKGHKRGVWSVKFSPVDQVLATTSADSTLRLWSLADLSCLKTFEGHGSSVLRVEFLSRGLQLVSVGSDGLLKLWCIKSSECMATFDEHDGKVWALAVTSDEKSLVTGGDDSKLLFWTDETEAARVEAANAKQARIENEQRLDNLIHNKMLLPALDLALRLERPATVLKIITKLQQESAESLEDVIRKLDVDKKGSLLKCLISWNSNSKQAYSAQVVLSVLLDDIIKGDLRLPSSDMESLIVFSDRHFKRLTQLQQDLQILKYTANIMLPHAK</sequence>
<dbReference type="SUPFAM" id="SSF50978">
    <property type="entry name" value="WD40 repeat-like"/>
    <property type="match status" value="1"/>
</dbReference>
<dbReference type="PANTHER" id="PTHR19854:SF15">
    <property type="entry name" value="TRANSDUCIN BETA-LIKE PROTEIN 3"/>
    <property type="match status" value="1"/>
</dbReference>
<dbReference type="InterPro" id="IPR020472">
    <property type="entry name" value="WD40_PAC1"/>
</dbReference>
<evidence type="ECO:0000256" key="2">
    <source>
        <dbReference type="ARBA" id="ARBA00022574"/>
    </source>
</evidence>
<dbReference type="PANTHER" id="PTHR19854">
    <property type="entry name" value="TRANSDUCIN BETA-LIKE 3"/>
    <property type="match status" value="1"/>
</dbReference>
<dbReference type="Pfam" id="PF00400">
    <property type="entry name" value="WD40"/>
    <property type="match status" value="6"/>
</dbReference>
<proteinExistence type="predicted"/>
<evidence type="ECO:0000256" key="5">
    <source>
        <dbReference type="PROSITE-ProRule" id="PRU00221"/>
    </source>
</evidence>
<dbReference type="Gene3D" id="2.130.10.10">
    <property type="entry name" value="YVTN repeat-like/Quinoprotein amine dehydrogenase"/>
    <property type="match status" value="2"/>
</dbReference>
<feature type="repeat" description="WD" evidence="5">
    <location>
        <begin position="225"/>
        <end position="266"/>
    </location>
</feature>
<name>A0A482WR15_LAOST</name>
<feature type="domain" description="U3 small nucleolar RNA-associated protein 13 C-terminal" evidence="6">
    <location>
        <begin position="320"/>
        <end position="449"/>
    </location>
</feature>
<feature type="repeat" description="WD" evidence="5">
    <location>
        <begin position="43"/>
        <end position="75"/>
    </location>
</feature>
<feature type="repeat" description="WD" evidence="5">
    <location>
        <begin position="89"/>
        <end position="123"/>
    </location>
</feature>
<dbReference type="GO" id="GO:0032040">
    <property type="term" value="C:small-subunit processome"/>
    <property type="evidence" value="ECO:0007669"/>
    <property type="project" value="InterPro"/>
</dbReference>
<dbReference type="InterPro" id="IPR036322">
    <property type="entry name" value="WD40_repeat_dom_sf"/>
</dbReference>
<dbReference type="Pfam" id="PF08625">
    <property type="entry name" value="Utp13"/>
    <property type="match status" value="1"/>
</dbReference>
<dbReference type="PRINTS" id="PR00320">
    <property type="entry name" value="GPROTEINBRPT"/>
</dbReference>
<feature type="repeat" description="WD" evidence="5">
    <location>
        <begin position="141"/>
        <end position="182"/>
    </location>
</feature>
<evidence type="ECO:0000259" key="6">
    <source>
        <dbReference type="Pfam" id="PF08625"/>
    </source>
</evidence>
<evidence type="ECO:0000313" key="7">
    <source>
        <dbReference type="EMBL" id="RZF35974.1"/>
    </source>
</evidence>
<dbReference type="EMBL" id="QKKF02027185">
    <property type="protein sequence ID" value="RZF35974.1"/>
    <property type="molecule type" value="Genomic_DNA"/>
</dbReference>
<comment type="caution">
    <text evidence="7">The sequence shown here is derived from an EMBL/GenBank/DDBJ whole genome shotgun (WGS) entry which is preliminary data.</text>
</comment>
<evidence type="ECO:0000256" key="4">
    <source>
        <dbReference type="ARBA" id="ARBA00023242"/>
    </source>
</evidence>
<dbReference type="GO" id="GO:0000472">
    <property type="term" value="P:endonucleolytic cleavage to generate mature 5'-end of SSU-rRNA from (SSU-rRNA, 5.8S rRNA, LSU-rRNA)"/>
    <property type="evidence" value="ECO:0007669"/>
    <property type="project" value="TreeGrafter"/>
</dbReference>
<evidence type="ECO:0000256" key="1">
    <source>
        <dbReference type="ARBA" id="ARBA00004604"/>
    </source>
</evidence>
<accession>A0A482WR15</accession>
<dbReference type="PROSITE" id="PS50082">
    <property type="entry name" value="WD_REPEATS_2"/>
    <property type="match status" value="6"/>
</dbReference>
<dbReference type="InterPro" id="IPR013934">
    <property type="entry name" value="Utp13_C"/>
</dbReference>
<feature type="repeat" description="WD" evidence="5">
    <location>
        <begin position="183"/>
        <end position="224"/>
    </location>
</feature>
<dbReference type="STRING" id="195883.A0A482WR15"/>
<reference evidence="7 8" key="1">
    <citation type="journal article" date="2017" name="Gigascience">
        <title>Genome sequence of the small brown planthopper, Laodelphax striatellus.</title>
        <authorList>
            <person name="Zhu J."/>
            <person name="Jiang F."/>
            <person name="Wang X."/>
            <person name="Yang P."/>
            <person name="Bao Y."/>
            <person name="Zhao W."/>
            <person name="Wang W."/>
            <person name="Lu H."/>
            <person name="Wang Q."/>
            <person name="Cui N."/>
            <person name="Li J."/>
            <person name="Chen X."/>
            <person name="Luo L."/>
            <person name="Yu J."/>
            <person name="Kang L."/>
            <person name="Cui F."/>
        </authorList>
    </citation>
    <scope>NUCLEOTIDE SEQUENCE [LARGE SCALE GENOMIC DNA]</scope>
    <source>
        <strain evidence="7">Lst14</strain>
    </source>
</reference>